<organism evidence="2 3">
    <name type="scientific">Helobdella robusta</name>
    <name type="common">Californian leech</name>
    <dbReference type="NCBI Taxonomy" id="6412"/>
    <lineage>
        <taxon>Eukaryota</taxon>
        <taxon>Metazoa</taxon>
        <taxon>Spiralia</taxon>
        <taxon>Lophotrochozoa</taxon>
        <taxon>Annelida</taxon>
        <taxon>Clitellata</taxon>
        <taxon>Hirudinea</taxon>
        <taxon>Rhynchobdellida</taxon>
        <taxon>Glossiphoniidae</taxon>
        <taxon>Helobdella</taxon>
    </lineage>
</organism>
<dbReference type="RefSeq" id="XP_009026855.1">
    <property type="nucleotide sequence ID" value="XM_009028607.1"/>
</dbReference>
<name>T1FF59_HELRO</name>
<keyword evidence="3" id="KW-1185">Reference proteome</keyword>
<dbReference type="Proteomes" id="UP000015101">
    <property type="component" value="Unassembled WGS sequence"/>
</dbReference>
<evidence type="ECO:0000313" key="1">
    <source>
        <dbReference type="EMBL" id="ESN94953.1"/>
    </source>
</evidence>
<evidence type="ECO:0000313" key="3">
    <source>
        <dbReference type="Proteomes" id="UP000015101"/>
    </source>
</evidence>
<dbReference type="EMBL" id="KB097552">
    <property type="protein sequence ID" value="ESN94953.1"/>
    <property type="molecule type" value="Genomic_DNA"/>
</dbReference>
<dbReference type="GeneID" id="20207458"/>
<accession>T1FF59</accession>
<dbReference type="EnsemblMetazoa" id="HelroT179791">
    <property type="protein sequence ID" value="HelroP179791"/>
    <property type="gene ID" value="HelroG179791"/>
</dbReference>
<dbReference type="AlphaFoldDB" id="T1FF59"/>
<evidence type="ECO:0000313" key="2">
    <source>
        <dbReference type="EnsemblMetazoa" id="HelroP179791"/>
    </source>
</evidence>
<reference evidence="3" key="1">
    <citation type="submission" date="2012-12" db="EMBL/GenBank/DDBJ databases">
        <authorList>
            <person name="Hellsten U."/>
            <person name="Grimwood J."/>
            <person name="Chapman J.A."/>
            <person name="Shapiro H."/>
            <person name="Aerts A."/>
            <person name="Otillar R.P."/>
            <person name="Terry A.Y."/>
            <person name="Boore J.L."/>
            <person name="Simakov O."/>
            <person name="Marletaz F."/>
            <person name="Cho S.-J."/>
            <person name="Edsinger-Gonzales E."/>
            <person name="Havlak P."/>
            <person name="Kuo D.-H."/>
            <person name="Larsson T."/>
            <person name="Lv J."/>
            <person name="Arendt D."/>
            <person name="Savage R."/>
            <person name="Osoegawa K."/>
            <person name="de Jong P."/>
            <person name="Lindberg D.R."/>
            <person name="Seaver E.C."/>
            <person name="Weisblat D.A."/>
            <person name="Putnam N.H."/>
            <person name="Grigoriev I.V."/>
            <person name="Rokhsar D.S."/>
        </authorList>
    </citation>
    <scope>NUCLEOTIDE SEQUENCE</scope>
</reference>
<reference evidence="2" key="3">
    <citation type="submission" date="2015-06" db="UniProtKB">
        <authorList>
            <consortium name="EnsemblMetazoa"/>
        </authorList>
    </citation>
    <scope>IDENTIFICATION</scope>
</reference>
<dbReference type="EMBL" id="AMQM01006994">
    <property type="status" value="NOT_ANNOTATED_CDS"/>
    <property type="molecule type" value="Genomic_DNA"/>
</dbReference>
<dbReference type="InParanoid" id="T1FF59"/>
<sequence>MISMEINCTEADQSKVEQMNVSTPDEAFLALLNRVWRATRLVFFFLFDSDIRIGLCLRLGFQVGSEYKCLCGTDLSLLSYNGFHCRLGSCRQSRHSAMNDPILWLFVSESQHPSRQKPVGLVEGNNFRPEGYTLLDHWGRTLARDVILPPYTLADRCITGKR</sequence>
<gene>
    <name evidence="2" type="primary">20207458</name>
    <name evidence="1" type="ORF">HELRODRAFT_179791</name>
</gene>
<reference evidence="1 3" key="2">
    <citation type="journal article" date="2013" name="Nature">
        <title>Insights into bilaterian evolution from three spiralian genomes.</title>
        <authorList>
            <person name="Simakov O."/>
            <person name="Marletaz F."/>
            <person name="Cho S.J."/>
            <person name="Edsinger-Gonzales E."/>
            <person name="Havlak P."/>
            <person name="Hellsten U."/>
            <person name="Kuo D.H."/>
            <person name="Larsson T."/>
            <person name="Lv J."/>
            <person name="Arendt D."/>
            <person name="Savage R."/>
            <person name="Osoegawa K."/>
            <person name="de Jong P."/>
            <person name="Grimwood J."/>
            <person name="Chapman J.A."/>
            <person name="Shapiro H."/>
            <person name="Aerts A."/>
            <person name="Otillar R.P."/>
            <person name="Terry A.Y."/>
            <person name="Boore J.L."/>
            <person name="Grigoriev I.V."/>
            <person name="Lindberg D.R."/>
            <person name="Seaver E.C."/>
            <person name="Weisblat D.A."/>
            <person name="Putnam N.H."/>
            <person name="Rokhsar D.S."/>
        </authorList>
    </citation>
    <scope>NUCLEOTIDE SEQUENCE</scope>
</reference>
<protein>
    <submittedName>
        <fullName evidence="1 2">Uncharacterized protein</fullName>
    </submittedName>
</protein>
<proteinExistence type="predicted"/>
<dbReference type="KEGG" id="hro:HELRODRAFT_179791"/>
<dbReference type="HOGENOM" id="CLU_1637263_0_0_1"/>
<dbReference type="CTD" id="20207458"/>